<dbReference type="Gene3D" id="3.30.565.60">
    <property type="match status" value="1"/>
</dbReference>
<reference evidence="1" key="1">
    <citation type="submission" date="2019-01" db="EMBL/GenBank/DDBJ databases">
        <authorList>
            <consortium name="Genoscope - CEA"/>
            <person name="William W."/>
        </authorList>
    </citation>
    <scope>NUCLEOTIDE SEQUENCE</scope>
    <source>
        <strain evidence="1">CR-1</strain>
    </source>
</reference>
<name>A0A484HCV9_9BACT</name>
<dbReference type="InterPro" id="IPR038475">
    <property type="entry name" value="RecG_C_sf"/>
</dbReference>
<organism evidence="1">
    <name type="scientific">uncultured Desulfobacteraceae bacterium</name>
    <dbReference type="NCBI Taxonomy" id="218296"/>
    <lineage>
        <taxon>Bacteria</taxon>
        <taxon>Pseudomonadati</taxon>
        <taxon>Thermodesulfobacteriota</taxon>
        <taxon>Desulfobacteria</taxon>
        <taxon>Desulfobacterales</taxon>
        <taxon>Desulfobacteraceae</taxon>
        <taxon>environmental samples</taxon>
    </lineage>
</organism>
<evidence type="ECO:0000313" key="1">
    <source>
        <dbReference type="EMBL" id="VEN72994.1"/>
    </source>
</evidence>
<dbReference type="PANTHER" id="PTHR30595:SF6">
    <property type="entry name" value="SCHLAFEN ALBA-2 DOMAIN-CONTAINING PROTEIN"/>
    <property type="match status" value="1"/>
</dbReference>
<dbReference type="EMBL" id="CAACVI010000002">
    <property type="protein sequence ID" value="VEN72994.1"/>
    <property type="molecule type" value="Genomic_DNA"/>
</dbReference>
<dbReference type="PANTHER" id="PTHR30595">
    <property type="entry name" value="GLPR-RELATED TRANSCRIPTIONAL REPRESSOR"/>
    <property type="match status" value="1"/>
</dbReference>
<dbReference type="Pfam" id="PF13749">
    <property type="entry name" value="HATPase_c_4"/>
    <property type="match status" value="1"/>
</dbReference>
<dbReference type="AlphaFoldDB" id="A0A484HCV9"/>
<accession>A0A484HCV9</accession>
<sequence>MISPGSLPNTVTVERMKAGCRVARNQILVQTLKDYGLAEHMGMGIRNKIIKGMLEFNGKEPLFIADEYQLRVVIQK</sequence>
<protein>
    <submittedName>
        <fullName evidence="1">Uncharacterized protein</fullName>
    </submittedName>
</protein>
<gene>
    <name evidence="1" type="ORF">EPICR_100039</name>
</gene>
<proteinExistence type="predicted"/>